<accession>A0A382AW09</accession>
<dbReference type="AlphaFoldDB" id="A0A382AW09"/>
<gene>
    <name evidence="1" type="ORF">METZ01_LOCUS158580</name>
</gene>
<name>A0A382AW09_9ZZZZ</name>
<dbReference type="EMBL" id="UINC01027090">
    <property type="protein sequence ID" value="SVB05726.1"/>
    <property type="molecule type" value="Genomic_DNA"/>
</dbReference>
<protein>
    <submittedName>
        <fullName evidence="1">Uncharacterized protein</fullName>
    </submittedName>
</protein>
<feature type="non-terminal residue" evidence="1">
    <location>
        <position position="31"/>
    </location>
</feature>
<sequence>MIGSENILAKVGDKTITVNDYIKRCEYVPRP</sequence>
<organism evidence="1">
    <name type="scientific">marine metagenome</name>
    <dbReference type="NCBI Taxonomy" id="408172"/>
    <lineage>
        <taxon>unclassified sequences</taxon>
        <taxon>metagenomes</taxon>
        <taxon>ecological metagenomes</taxon>
    </lineage>
</organism>
<reference evidence="1" key="1">
    <citation type="submission" date="2018-05" db="EMBL/GenBank/DDBJ databases">
        <authorList>
            <person name="Lanie J.A."/>
            <person name="Ng W.-L."/>
            <person name="Kazmierczak K.M."/>
            <person name="Andrzejewski T.M."/>
            <person name="Davidsen T.M."/>
            <person name="Wayne K.J."/>
            <person name="Tettelin H."/>
            <person name="Glass J.I."/>
            <person name="Rusch D."/>
            <person name="Podicherti R."/>
            <person name="Tsui H.-C.T."/>
            <person name="Winkler M.E."/>
        </authorList>
    </citation>
    <scope>NUCLEOTIDE SEQUENCE</scope>
</reference>
<evidence type="ECO:0000313" key="1">
    <source>
        <dbReference type="EMBL" id="SVB05726.1"/>
    </source>
</evidence>
<proteinExistence type="predicted"/>